<dbReference type="RefSeq" id="WP_160030112.1">
    <property type="nucleotide sequence ID" value="NZ_CP041764.1"/>
</dbReference>
<evidence type="ECO:0000313" key="2">
    <source>
        <dbReference type="Proteomes" id="UP000430368"/>
    </source>
</evidence>
<evidence type="ECO:0000313" key="1">
    <source>
        <dbReference type="EMBL" id="QHA88190.1"/>
    </source>
</evidence>
<protein>
    <submittedName>
        <fullName evidence="1">Uncharacterized protein</fullName>
    </submittedName>
</protein>
<accession>A0ABX6GPQ7</accession>
<proteinExistence type="predicted"/>
<sequence length="162" mass="18536">MFYKEIPDIPRLEEQFVLADDSPSGLRHRLPGTVGGAGGPIAGTPCTVYWPGEEREQHRKQHLAPMNYEVHVQIGWKNIMFVGHGYDIDNECLYVPAEVVREHLQLAREIQLLTAIVDKDRPEQRQEQPRHRGKTVYLSPQKLAALDRMSSSEQSLTLLREI</sequence>
<reference evidence="1 2" key="1">
    <citation type="submission" date="2019-07" db="EMBL/GenBank/DDBJ databases">
        <title>Serratia dokdonensis sp. nov., an elicitor of systemic resistance in Nicotiana Tabacum.</title>
        <authorList>
            <person name="Son J.-S."/>
            <person name="Hwang Y.-J."/>
            <person name="Lee S.-Y."/>
            <person name="Ghim S.-Y."/>
        </authorList>
    </citation>
    <scope>NUCLEOTIDE SEQUENCE [LARGE SCALE GENOMIC DNA]</scope>
    <source>
        <strain evidence="1 2">KUDC3025</strain>
    </source>
</reference>
<keyword evidence="2" id="KW-1185">Reference proteome</keyword>
<name>A0ABX6GPQ7_9GAMM</name>
<dbReference type="EMBL" id="CP041764">
    <property type="protein sequence ID" value="QHA88190.1"/>
    <property type="molecule type" value="Genomic_DNA"/>
</dbReference>
<organism evidence="1 2">
    <name type="scientific">Serratia rhizosphaerae</name>
    <dbReference type="NCBI Taxonomy" id="2597702"/>
    <lineage>
        <taxon>Bacteria</taxon>
        <taxon>Pseudomonadati</taxon>
        <taxon>Pseudomonadota</taxon>
        <taxon>Gammaproteobacteria</taxon>
        <taxon>Enterobacterales</taxon>
        <taxon>Yersiniaceae</taxon>
        <taxon>Serratia</taxon>
    </lineage>
</organism>
<dbReference type="Proteomes" id="UP000430368">
    <property type="component" value="Chromosome"/>
</dbReference>
<gene>
    <name evidence="1" type="ORF">FO014_15170</name>
</gene>